<keyword evidence="3" id="KW-0812">Transmembrane</keyword>
<feature type="region of interest" description="Disordered" evidence="7">
    <location>
        <begin position="1"/>
        <end position="122"/>
    </location>
</feature>
<dbReference type="PROSITE" id="PS50118">
    <property type="entry name" value="HMG_BOX_2"/>
    <property type="match status" value="1"/>
</dbReference>
<evidence type="ECO:0000256" key="5">
    <source>
        <dbReference type="ARBA" id="ARBA00023136"/>
    </source>
</evidence>
<dbReference type="CDD" id="cd01389">
    <property type="entry name" value="HMG-box_ROX1-like"/>
    <property type="match status" value="1"/>
</dbReference>
<sequence>MGGMQTPSRYGTPGPQQEMQYDHHSPYSHRPHDGQMSYSHGYDTSVSSIYGPMSGELSHQPYSTPDTSPPTPSRPPDGLTTRSGLNIQKGPTTIKPLAVRASRVEKSTPKKKKERAKSAKKVDVVKSPLSELAKEQPHIPVADIGAYVQRSSEIRMKEVEESKTPGRIKRPMNAFMLYRKAYQNLAKSLCTQNNHQLVSQVCGAGWPLEPEHIRDQFNEWAKEERANHQLAHPGYKFTPSKPRPKAREEEDSDQGDMDDMEWNGSRASSRSRQVRKPGHGRNEAPASIFHNYPLLQTSPMGLGVQTQSMYHYSNPGKPLPAPYSQNGLGGGQYYQQSVHQRQDATGFVEDVLIRKTPSPAMGYAAPSMDHRYDGIDHYGPMSHPDGIDPIIDPGLMGHGGHPYGDMYGNHMLPRWTNPLNFGDGRQELIDGMGYDESLLTDPQIQILRGPESSWRVEELDSSHFTNRASFVHCLLLRKVTLNHFNEATATAKAPGAINLNIETILTSNLVYPARRPSPTPHTELLSLLSCYSAQEHSALQSFRAASPLATSASATTSLPADITIEAAVATLIVVLGMVLGAPNLRPIEWRVWAGKIEREGEMGFLTGSGEVEKDYVGNPFRILESRPGFADIRKQKRDFTNWVKAGGKAGTAAKSG</sequence>
<dbReference type="GO" id="GO:0034975">
    <property type="term" value="P:protein folding in endoplasmic reticulum"/>
    <property type="evidence" value="ECO:0007669"/>
    <property type="project" value="TreeGrafter"/>
</dbReference>
<dbReference type="Pfam" id="PF00505">
    <property type="entry name" value="HMG_box"/>
    <property type="match status" value="1"/>
</dbReference>
<evidence type="ECO:0000256" key="2">
    <source>
        <dbReference type="ARBA" id="ARBA00006109"/>
    </source>
</evidence>
<dbReference type="PANTHER" id="PTHR28144">
    <property type="entry name" value="ER MEMBRANE PROTEIN COMPLEX SUBUNIT 5"/>
    <property type="match status" value="1"/>
</dbReference>
<feature type="compositionally biased region" description="Polar residues" evidence="7">
    <location>
        <begin position="80"/>
        <end position="91"/>
    </location>
</feature>
<reference evidence="9 10" key="1">
    <citation type="submission" date="2014-02" db="EMBL/GenBank/DDBJ databases">
        <title>The genome sequence of Colletotrichum simmondsii CBS122122.</title>
        <authorList>
            <person name="Baroncelli R."/>
            <person name="Thon M.R."/>
        </authorList>
    </citation>
    <scope>NUCLEOTIDE SEQUENCE [LARGE SCALE GENOMIC DNA]</scope>
    <source>
        <strain evidence="9 10">CBS122122</strain>
    </source>
</reference>
<evidence type="ECO:0000256" key="3">
    <source>
        <dbReference type="ARBA" id="ARBA00022692"/>
    </source>
</evidence>
<dbReference type="InterPro" id="IPR018937">
    <property type="entry name" value="MMgT"/>
</dbReference>
<accession>A0A135T6H3</accession>
<dbReference type="InterPro" id="IPR009071">
    <property type="entry name" value="HMG_box_dom"/>
</dbReference>
<dbReference type="SMART" id="SM00398">
    <property type="entry name" value="HMG"/>
    <property type="match status" value="1"/>
</dbReference>
<feature type="DNA-binding region" description="HMG box" evidence="6">
    <location>
        <begin position="168"/>
        <end position="236"/>
    </location>
</feature>
<keyword evidence="4" id="KW-1133">Transmembrane helix</keyword>
<evidence type="ECO:0000256" key="1">
    <source>
        <dbReference type="ARBA" id="ARBA00004127"/>
    </source>
</evidence>
<dbReference type="InterPro" id="IPR053279">
    <property type="entry name" value="EMC_subunit"/>
</dbReference>
<feature type="domain" description="HMG box" evidence="8">
    <location>
        <begin position="168"/>
        <end position="236"/>
    </location>
</feature>
<dbReference type="GO" id="GO:0003677">
    <property type="term" value="F:DNA binding"/>
    <property type="evidence" value="ECO:0007669"/>
    <property type="project" value="UniProtKB-UniRule"/>
</dbReference>
<dbReference type="SUPFAM" id="SSF47095">
    <property type="entry name" value="HMG-box"/>
    <property type="match status" value="1"/>
</dbReference>
<comment type="subcellular location">
    <subcellularLocation>
        <location evidence="1">Endomembrane system</location>
        <topology evidence="1">Multi-pass membrane protein</topology>
    </subcellularLocation>
</comment>
<dbReference type="PANTHER" id="PTHR28144:SF1">
    <property type="entry name" value="ER MEMBRANE PROTEIN COMPLEX SUBUNIT 5"/>
    <property type="match status" value="1"/>
</dbReference>
<keyword evidence="6" id="KW-0539">Nucleus</keyword>
<dbReference type="Pfam" id="PF10270">
    <property type="entry name" value="MMgT"/>
    <property type="match status" value="1"/>
</dbReference>
<evidence type="ECO:0000313" key="9">
    <source>
        <dbReference type="EMBL" id="KXH43735.1"/>
    </source>
</evidence>
<dbReference type="GO" id="GO:0072546">
    <property type="term" value="C:EMC complex"/>
    <property type="evidence" value="ECO:0007669"/>
    <property type="project" value="TreeGrafter"/>
</dbReference>
<keyword evidence="5" id="KW-0472">Membrane</keyword>
<gene>
    <name evidence="9" type="ORF">CSIM01_10331</name>
</gene>
<feature type="region of interest" description="Disordered" evidence="7">
    <location>
        <begin position="228"/>
        <end position="288"/>
    </location>
</feature>
<dbReference type="GO" id="GO:0005634">
    <property type="term" value="C:nucleus"/>
    <property type="evidence" value="ECO:0007669"/>
    <property type="project" value="UniProtKB-UniRule"/>
</dbReference>
<feature type="compositionally biased region" description="Polar residues" evidence="7">
    <location>
        <begin position="1"/>
        <end position="19"/>
    </location>
</feature>
<comment type="similarity">
    <text evidence="2">Belongs to the membrane magnesium transporter (TC 1.A.67) family.</text>
</comment>
<feature type="compositionally biased region" description="Polar residues" evidence="7">
    <location>
        <begin position="36"/>
        <end position="48"/>
    </location>
</feature>
<dbReference type="AlphaFoldDB" id="A0A135T6H3"/>
<feature type="compositionally biased region" description="Acidic residues" evidence="7">
    <location>
        <begin position="249"/>
        <end position="261"/>
    </location>
</feature>
<keyword evidence="6" id="KW-0238">DNA-binding</keyword>
<proteinExistence type="inferred from homology"/>
<dbReference type="InterPro" id="IPR036910">
    <property type="entry name" value="HMG_box_dom_sf"/>
</dbReference>
<comment type="caution">
    <text evidence="9">The sequence shown here is derived from an EMBL/GenBank/DDBJ whole genome shotgun (WGS) entry which is preliminary data.</text>
</comment>
<evidence type="ECO:0000259" key="8">
    <source>
        <dbReference type="PROSITE" id="PS50118"/>
    </source>
</evidence>
<keyword evidence="10" id="KW-1185">Reference proteome</keyword>
<dbReference type="Proteomes" id="UP000070328">
    <property type="component" value="Unassembled WGS sequence"/>
</dbReference>
<evidence type="ECO:0000256" key="7">
    <source>
        <dbReference type="SAM" id="MobiDB-lite"/>
    </source>
</evidence>
<name>A0A135T6H3_9PEZI</name>
<dbReference type="EMBL" id="JFBX01000267">
    <property type="protein sequence ID" value="KXH43735.1"/>
    <property type="molecule type" value="Genomic_DNA"/>
</dbReference>
<evidence type="ECO:0000256" key="6">
    <source>
        <dbReference type="PROSITE-ProRule" id="PRU00267"/>
    </source>
</evidence>
<dbReference type="OrthoDB" id="2307332at2759"/>
<feature type="compositionally biased region" description="Basic and acidic residues" evidence="7">
    <location>
        <begin position="20"/>
        <end position="33"/>
    </location>
</feature>
<organism evidence="9 10">
    <name type="scientific">Colletotrichum simmondsii</name>
    <dbReference type="NCBI Taxonomy" id="703756"/>
    <lineage>
        <taxon>Eukaryota</taxon>
        <taxon>Fungi</taxon>
        <taxon>Dikarya</taxon>
        <taxon>Ascomycota</taxon>
        <taxon>Pezizomycotina</taxon>
        <taxon>Sordariomycetes</taxon>
        <taxon>Hypocreomycetidae</taxon>
        <taxon>Glomerellales</taxon>
        <taxon>Glomerellaceae</taxon>
        <taxon>Colletotrichum</taxon>
        <taxon>Colletotrichum acutatum species complex</taxon>
    </lineage>
</organism>
<evidence type="ECO:0000313" key="10">
    <source>
        <dbReference type="Proteomes" id="UP000070328"/>
    </source>
</evidence>
<protein>
    <submittedName>
        <fullName evidence="9">HMG box protein</fullName>
    </submittedName>
</protein>
<dbReference type="Gene3D" id="1.10.30.10">
    <property type="entry name" value="High mobility group box domain"/>
    <property type="match status" value="1"/>
</dbReference>
<evidence type="ECO:0000256" key="4">
    <source>
        <dbReference type="ARBA" id="ARBA00022989"/>
    </source>
</evidence>